<evidence type="ECO:0000256" key="1">
    <source>
        <dbReference type="SAM" id="Phobius"/>
    </source>
</evidence>
<feature type="transmembrane region" description="Helical" evidence="1">
    <location>
        <begin position="121"/>
        <end position="142"/>
    </location>
</feature>
<protein>
    <submittedName>
        <fullName evidence="3">Two pore domain potassium channel family protein</fullName>
    </submittedName>
</protein>
<dbReference type="Pfam" id="PF07885">
    <property type="entry name" value="Ion_trans_2"/>
    <property type="match status" value="1"/>
</dbReference>
<feature type="transmembrane region" description="Helical" evidence="1">
    <location>
        <begin position="12"/>
        <end position="29"/>
    </location>
</feature>
<evidence type="ECO:0000313" key="3">
    <source>
        <dbReference type="EMBL" id="MDN7024076.1"/>
    </source>
</evidence>
<accession>A0ABT8M833</accession>
<feature type="transmembrane region" description="Helical" evidence="1">
    <location>
        <begin position="90"/>
        <end position="109"/>
    </location>
</feature>
<feature type="transmembrane region" description="Helical" evidence="1">
    <location>
        <begin position="148"/>
        <end position="172"/>
    </location>
</feature>
<feature type="transmembrane region" description="Helical" evidence="1">
    <location>
        <begin position="59"/>
        <end position="84"/>
    </location>
</feature>
<keyword evidence="1" id="KW-0812">Transmembrane</keyword>
<evidence type="ECO:0000259" key="2">
    <source>
        <dbReference type="Pfam" id="PF07885"/>
    </source>
</evidence>
<dbReference type="Gene3D" id="1.10.287.70">
    <property type="match status" value="1"/>
</dbReference>
<keyword evidence="3" id="KW-0406">Ion transport</keyword>
<keyword evidence="3" id="KW-0813">Transport</keyword>
<keyword evidence="1" id="KW-0472">Membrane</keyword>
<feature type="transmembrane region" description="Helical" evidence="1">
    <location>
        <begin position="184"/>
        <end position="205"/>
    </location>
</feature>
<dbReference type="EMBL" id="VCYH01000002">
    <property type="protein sequence ID" value="MDN7024076.1"/>
    <property type="molecule type" value="Genomic_DNA"/>
</dbReference>
<evidence type="ECO:0000313" key="4">
    <source>
        <dbReference type="Proteomes" id="UP001168338"/>
    </source>
</evidence>
<dbReference type="InterPro" id="IPR013099">
    <property type="entry name" value="K_chnl_dom"/>
</dbReference>
<feature type="transmembrane region" description="Helical" evidence="1">
    <location>
        <begin position="35"/>
        <end position="52"/>
    </location>
</feature>
<comment type="caution">
    <text evidence="3">The sequence shown here is derived from an EMBL/GenBank/DDBJ whole genome shotgun (WGS) entry which is preliminary data.</text>
</comment>
<dbReference type="Proteomes" id="UP001168338">
    <property type="component" value="Unassembled WGS sequence"/>
</dbReference>
<keyword evidence="3" id="KW-0407">Ion channel</keyword>
<sequence>MRAFFRRCRSLQFYYLVISLVLLLALYPYVGRTGALLKVLTSVVLITGVYAVSNRRRQIAIALVLALPAFAAGWLFLITGLPLLDTVESAFTLAFYTFTTLVVLSRVLTSEEVTSDTISGAVSVYLLLGITWATAYDIVAAIHPGSFASAGILAYPDYLYFSFVTLATLGYGDITPLTDQTRSLAMLEAVTGVLYTAVLIARLVAARGWSPRQGRGQ</sequence>
<keyword evidence="1" id="KW-1133">Transmembrane helix</keyword>
<dbReference type="GO" id="GO:0034220">
    <property type="term" value="P:monoatomic ion transmembrane transport"/>
    <property type="evidence" value="ECO:0007669"/>
    <property type="project" value="UniProtKB-KW"/>
</dbReference>
<name>A0ABT8M833_9EURY</name>
<proteinExistence type="predicted"/>
<gene>
    <name evidence="3" type="ORF">FGU65_04085</name>
</gene>
<reference evidence="3" key="1">
    <citation type="submission" date="2019-05" db="EMBL/GenBank/DDBJ databases">
        <title>Methanoculleus sp. FWC-SCC1, a methanogenic archaeon isolated from deep marine cold seep.</title>
        <authorList>
            <person name="Chen Y.-W."/>
            <person name="Chen S.-C."/>
            <person name="Teng N.-H."/>
            <person name="Lai M.-C."/>
        </authorList>
    </citation>
    <scope>NUCLEOTIDE SEQUENCE</scope>
    <source>
        <strain evidence="3">FWC-SCC1</strain>
    </source>
</reference>
<dbReference type="SUPFAM" id="SSF81324">
    <property type="entry name" value="Voltage-gated potassium channels"/>
    <property type="match status" value="1"/>
</dbReference>
<organism evidence="3 4">
    <name type="scientific">Methanoculleus frigidifontis</name>
    <dbReference type="NCBI Taxonomy" id="2584085"/>
    <lineage>
        <taxon>Archaea</taxon>
        <taxon>Methanobacteriati</taxon>
        <taxon>Methanobacteriota</taxon>
        <taxon>Stenosarchaea group</taxon>
        <taxon>Methanomicrobia</taxon>
        <taxon>Methanomicrobiales</taxon>
        <taxon>Methanomicrobiaceae</taxon>
        <taxon>Methanoculleus</taxon>
    </lineage>
</organism>
<feature type="domain" description="Potassium channel" evidence="2">
    <location>
        <begin position="126"/>
        <end position="204"/>
    </location>
</feature>
<keyword evidence="4" id="KW-1185">Reference proteome</keyword>